<dbReference type="EC" id="3.1.1.-" evidence="3"/>
<sequence length="681" mass="74593">MRLIILPLLALFISQVLTQSVSGRSVLLLSENNGNWETLDNRTSALLFFDLENLDQAARVCRDFNETLFNSDNLPDIQPKLLYLRYLGAFDDHTSFWAGSNDGKGIAITPFTSESSKSDIDDSQKLPFLCSNSAPLTSKVDTDFASLLKTDVVSKEIAFTGVRDHLTFRFMGIPYASPPTGSLRFRYPEPWTGTYVNATEFKPACLQFGSFANNDAGLNPWGINEDCLFLNVYTSYLPSLSNKPLPLRPVLFWIHGGGNLNGMGSDETFDGGPLVSRGDVVIVTINYRLNIFGFLGLNGTSITGNYAMADKIAALRWVKDHIADFGGDPEKVTIFGQSAGGWSIVDLLKSPKAAGLFHAAISQSGGSGTFTTVQEVYDMVQPYLNPLCDLTQPDAELLRCLQALPADVLLNVTNFAGSWSTVIDGVYALDSAVNQMALGPDAVNSVPFMLGFMPEEGQSLLGTSISPNATDFNQSLINAIGFDLAEDVLESGLWTISDDFNVYNATINAYTDWFLTCPAENMIAAASKAGAFPAVYVYSMQHAYGLSFYDPYDLCTFPVGDLQPYYRCHSGDLYEVFGTYYIFAEPLRISADISYTNLVQDLWTTFARTGNPNPDLADLAARGPAYQSTLQLLQDTKWVWPKYDEVSMQMASLDYPDLTTRIGLPDDSNGRCAVITAGSQN</sequence>
<keyword evidence="6" id="KW-1185">Reference proteome</keyword>
<dbReference type="InterPro" id="IPR029058">
    <property type="entry name" value="AB_hydrolase_fold"/>
</dbReference>
<dbReference type="AlphaFoldDB" id="A0AA38P1P3"/>
<dbReference type="InterPro" id="IPR050309">
    <property type="entry name" value="Type-B_Carboxylest/Lipase"/>
</dbReference>
<evidence type="ECO:0000256" key="2">
    <source>
        <dbReference type="ARBA" id="ARBA00022801"/>
    </source>
</evidence>
<feature type="domain" description="Carboxylesterase type B" evidence="4">
    <location>
        <begin position="169"/>
        <end position="656"/>
    </location>
</feature>
<protein>
    <recommendedName>
        <fullName evidence="3">Carboxylic ester hydrolase</fullName>
        <ecNumber evidence="3">3.1.1.-</ecNumber>
    </recommendedName>
</protein>
<reference evidence="5" key="1">
    <citation type="submission" date="2022-08" db="EMBL/GenBank/DDBJ databases">
        <authorList>
            <consortium name="DOE Joint Genome Institute"/>
            <person name="Min B."/>
            <person name="Riley R."/>
            <person name="Sierra-Patev S."/>
            <person name="Naranjo-Ortiz M."/>
            <person name="Looney B."/>
            <person name="Konkel Z."/>
            <person name="Slot J.C."/>
            <person name="Sakamoto Y."/>
            <person name="Steenwyk J.L."/>
            <person name="Rokas A."/>
            <person name="Carro J."/>
            <person name="Camarero S."/>
            <person name="Ferreira P."/>
            <person name="Molpeceres G."/>
            <person name="Ruiz-Duenas F.J."/>
            <person name="Serrano A."/>
            <person name="Henrissat B."/>
            <person name="Drula E."/>
            <person name="Hughes K.W."/>
            <person name="Mata J.L."/>
            <person name="Ishikawa N.K."/>
            <person name="Vargas-Isla R."/>
            <person name="Ushijima S."/>
            <person name="Smith C.A."/>
            <person name="Ahrendt S."/>
            <person name="Andreopoulos W."/>
            <person name="He G."/>
            <person name="Labutti K."/>
            <person name="Lipzen A."/>
            <person name="Ng V."/>
            <person name="Sandor L."/>
            <person name="Barry K."/>
            <person name="Martinez A.T."/>
            <person name="Xiao Y."/>
            <person name="Gibbons J.G."/>
            <person name="Terashima K."/>
            <person name="Hibbett D.S."/>
            <person name="Grigoriev I.V."/>
        </authorList>
    </citation>
    <scope>NUCLEOTIDE SEQUENCE</scope>
    <source>
        <strain evidence="5">TFB9207</strain>
    </source>
</reference>
<dbReference type="EMBL" id="MU806500">
    <property type="protein sequence ID" value="KAJ3834667.1"/>
    <property type="molecule type" value="Genomic_DNA"/>
</dbReference>
<dbReference type="InterPro" id="IPR019826">
    <property type="entry name" value="Carboxylesterase_B_AS"/>
</dbReference>
<evidence type="ECO:0000313" key="6">
    <source>
        <dbReference type="Proteomes" id="UP001163846"/>
    </source>
</evidence>
<organism evidence="5 6">
    <name type="scientific">Lentinula raphanica</name>
    <dbReference type="NCBI Taxonomy" id="153919"/>
    <lineage>
        <taxon>Eukaryota</taxon>
        <taxon>Fungi</taxon>
        <taxon>Dikarya</taxon>
        <taxon>Basidiomycota</taxon>
        <taxon>Agaricomycotina</taxon>
        <taxon>Agaricomycetes</taxon>
        <taxon>Agaricomycetidae</taxon>
        <taxon>Agaricales</taxon>
        <taxon>Marasmiineae</taxon>
        <taxon>Omphalotaceae</taxon>
        <taxon>Lentinula</taxon>
    </lineage>
</organism>
<dbReference type="SUPFAM" id="SSF53474">
    <property type="entry name" value="alpha/beta-Hydrolases"/>
    <property type="match status" value="1"/>
</dbReference>
<evidence type="ECO:0000259" key="4">
    <source>
        <dbReference type="Pfam" id="PF00135"/>
    </source>
</evidence>
<dbReference type="Gene3D" id="3.40.50.1820">
    <property type="entry name" value="alpha/beta hydrolase"/>
    <property type="match status" value="1"/>
</dbReference>
<evidence type="ECO:0000256" key="1">
    <source>
        <dbReference type="ARBA" id="ARBA00005964"/>
    </source>
</evidence>
<dbReference type="PANTHER" id="PTHR11559">
    <property type="entry name" value="CARBOXYLESTERASE"/>
    <property type="match status" value="1"/>
</dbReference>
<evidence type="ECO:0000313" key="5">
    <source>
        <dbReference type="EMBL" id="KAJ3834667.1"/>
    </source>
</evidence>
<keyword evidence="2 3" id="KW-0378">Hydrolase</keyword>
<dbReference type="InterPro" id="IPR002018">
    <property type="entry name" value="CarbesteraseB"/>
</dbReference>
<feature type="signal peptide" evidence="3">
    <location>
        <begin position="1"/>
        <end position="18"/>
    </location>
</feature>
<dbReference type="Pfam" id="PF00135">
    <property type="entry name" value="COesterase"/>
    <property type="match status" value="1"/>
</dbReference>
<evidence type="ECO:0000256" key="3">
    <source>
        <dbReference type="RuleBase" id="RU361235"/>
    </source>
</evidence>
<comment type="caution">
    <text evidence="5">The sequence shown here is derived from an EMBL/GenBank/DDBJ whole genome shotgun (WGS) entry which is preliminary data.</text>
</comment>
<keyword evidence="3" id="KW-0732">Signal</keyword>
<name>A0AA38P1P3_9AGAR</name>
<dbReference type="GO" id="GO:0016787">
    <property type="term" value="F:hydrolase activity"/>
    <property type="evidence" value="ECO:0007669"/>
    <property type="project" value="UniProtKB-KW"/>
</dbReference>
<gene>
    <name evidence="5" type="ORF">F5878DRAFT_629958</name>
</gene>
<dbReference type="Proteomes" id="UP001163846">
    <property type="component" value="Unassembled WGS sequence"/>
</dbReference>
<accession>A0AA38P1P3</accession>
<dbReference type="PROSITE" id="PS00122">
    <property type="entry name" value="CARBOXYLESTERASE_B_1"/>
    <property type="match status" value="1"/>
</dbReference>
<comment type="similarity">
    <text evidence="1 3">Belongs to the type-B carboxylesterase/lipase family.</text>
</comment>
<proteinExistence type="inferred from homology"/>
<feature type="chain" id="PRO_5041481255" description="Carboxylic ester hydrolase" evidence="3">
    <location>
        <begin position="19"/>
        <end position="681"/>
    </location>
</feature>